<organism evidence="2 3">
    <name type="scientific">Pyrus ussuriensis x Pyrus communis</name>
    <dbReference type="NCBI Taxonomy" id="2448454"/>
    <lineage>
        <taxon>Eukaryota</taxon>
        <taxon>Viridiplantae</taxon>
        <taxon>Streptophyta</taxon>
        <taxon>Embryophyta</taxon>
        <taxon>Tracheophyta</taxon>
        <taxon>Spermatophyta</taxon>
        <taxon>Magnoliopsida</taxon>
        <taxon>eudicotyledons</taxon>
        <taxon>Gunneridae</taxon>
        <taxon>Pentapetalae</taxon>
        <taxon>rosids</taxon>
        <taxon>fabids</taxon>
        <taxon>Rosales</taxon>
        <taxon>Rosaceae</taxon>
        <taxon>Amygdaloideae</taxon>
        <taxon>Maleae</taxon>
        <taxon>Pyrus</taxon>
    </lineage>
</organism>
<dbReference type="GO" id="GO:0009534">
    <property type="term" value="C:chloroplast thylakoid"/>
    <property type="evidence" value="ECO:0007669"/>
    <property type="project" value="TreeGrafter"/>
</dbReference>
<dbReference type="Proteomes" id="UP000327157">
    <property type="component" value="Chromosome 1"/>
</dbReference>
<evidence type="ECO:0000256" key="1">
    <source>
        <dbReference type="SAM" id="MobiDB-lite"/>
    </source>
</evidence>
<protein>
    <submittedName>
        <fullName evidence="2">Thylakoid lumenal 15 kDa protein 1</fullName>
    </submittedName>
</protein>
<dbReference type="InterPro" id="IPR001646">
    <property type="entry name" value="5peptide_repeat"/>
</dbReference>
<reference evidence="2 3" key="3">
    <citation type="submission" date="2019-11" db="EMBL/GenBank/DDBJ databases">
        <title>A de novo genome assembly of a pear dwarfing rootstock.</title>
        <authorList>
            <person name="Wang F."/>
            <person name="Wang J."/>
            <person name="Li S."/>
            <person name="Zhang Y."/>
            <person name="Fang M."/>
            <person name="Ma L."/>
            <person name="Zhao Y."/>
            <person name="Jiang S."/>
        </authorList>
    </citation>
    <scope>NUCLEOTIDE SEQUENCE [LARGE SCALE GENOMIC DNA]</scope>
    <source>
        <strain evidence="2">S2</strain>
        <tissue evidence="2">Leaf</tissue>
    </source>
</reference>
<evidence type="ECO:0000313" key="3">
    <source>
        <dbReference type="Proteomes" id="UP000327157"/>
    </source>
</evidence>
<keyword evidence="3" id="KW-1185">Reference proteome</keyword>
<dbReference type="PANTHER" id="PTHR47200">
    <property type="entry name" value="THYLAKOID LUMENAL 15 KDA PROTEIN 1, CHLOROPLASTIC"/>
    <property type="match status" value="1"/>
</dbReference>
<dbReference type="Pfam" id="PF00805">
    <property type="entry name" value="Pentapeptide"/>
    <property type="match status" value="2"/>
</dbReference>
<dbReference type="InterPro" id="IPR044213">
    <property type="entry name" value="At2g44920-like"/>
</dbReference>
<reference evidence="3" key="2">
    <citation type="submission" date="2019-10" db="EMBL/GenBank/DDBJ databases">
        <title>A de novo genome assembly of a pear dwarfing rootstock.</title>
        <authorList>
            <person name="Wang F."/>
            <person name="Wang J."/>
            <person name="Li S."/>
            <person name="Zhang Y."/>
            <person name="Fang M."/>
            <person name="Ma L."/>
            <person name="Zhao Y."/>
            <person name="Jiang S."/>
        </authorList>
    </citation>
    <scope>NUCLEOTIDE SEQUENCE [LARGE SCALE GENOMIC DNA]</scope>
</reference>
<gene>
    <name evidence="2" type="ORF">D8674_001197</name>
</gene>
<reference evidence="2 3" key="1">
    <citation type="submission" date="2019-09" db="EMBL/GenBank/DDBJ databases">
        <authorList>
            <person name="Ou C."/>
        </authorList>
    </citation>
    <scope>NUCLEOTIDE SEQUENCE [LARGE SCALE GENOMIC DNA]</scope>
    <source>
        <strain evidence="2">S2</strain>
        <tissue evidence="2">Leaf</tissue>
    </source>
</reference>
<accession>A0A5N5F5P0</accession>
<dbReference type="AlphaFoldDB" id="A0A5N5F5P0"/>
<evidence type="ECO:0000313" key="2">
    <source>
        <dbReference type="EMBL" id="KAB2598277.1"/>
    </source>
</evidence>
<dbReference type="OrthoDB" id="1741947at2759"/>
<proteinExistence type="predicted"/>
<feature type="compositionally biased region" description="Polar residues" evidence="1">
    <location>
        <begin position="1"/>
        <end position="12"/>
    </location>
</feature>
<feature type="region of interest" description="Disordered" evidence="1">
    <location>
        <begin position="1"/>
        <end position="25"/>
    </location>
</feature>
<comment type="caution">
    <text evidence="2">The sequence shown here is derived from an EMBL/GenBank/DDBJ whole genome shotgun (WGS) entry which is preliminary data.</text>
</comment>
<sequence length="156" mass="16532">MALLNVSTCSSKLQQTSPFPPTPPSLRRLSCAPGSKQSPQSFWKLSLSLGESVCKASLIALLSASVFVANPALAFKSILRQANFKGAKLLGASFFDADLTDLRAVDFSLANVTKANLSNANLEGAVATGNTYFIGSNKCHGCRYVEICLMLTLLIA</sequence>
<dbReference type="Gene3D" id="2.160.20.80">
    <property type="entry name" value="E3 ubiquitin-protein ligase SopA"/>
    <property type="match status" value="1"/>
</dbReference>
<name>A0A5N5F5P0_9ROSA</name>
<dbReference type="EMBL" id="SMOL01000768">
    <property type="protein sequence ID" value="KAB2598277.1"/>
    <property type="molecule type" value="Genomic_DNA"/>
</dbReference>
<dbReference type="PANTHER" id="PTHR47200:SF2">
    <property type="entry name" value="THYLAKOID LUMENAL 15 KDA PROTEIN 1, CHLOROPLASTIC"/>
    <property type="match status" value="1"/>
</dbReference>
<dbReference type="SUPFAM" id="SSF141571">
    <property type="entry name" value="Pentapeptide repeat-like"/>
    <property type="match status" value="1"/>
</dbReference>